<evidence type="ECO:0000313" key="16">
    <source>
        <dbReference type="Proteomes" id="UP000521872"/>
    </source>
</evidence>
<dbReference type="InterPro" id="IPR017927">
    <property type="entry name" value="FAD-bd_FR_type"/>
</dbReference>
<organism evidence="15 16">
    <name type="scientific">Agrocybe pediades</name>
    <dbReference type="NCBI Taxonomy" id="84607"/>
    <lineage>
        <taxon>Eukaryota</taxon>
        <taxon>Fungi</taxon>
        <taxon>Dikarya</taxon>
        <taxon>Basidiomycota</taxon>
        <taxon>Agaricomycotina</taxon>
        <taxon>Agaricomycetes</taxon>
        <taxon>Agaricomycetidae</taxon>
        <taxon>Agaricales</taxon>
        <taxon>Agaricineae</taxon>
        <taxon>Strophariaceae</taxon>
        <taxon>Agrocybe</taxon>
    </lineage>
</organism>
<comment type="caution">
    <text evidence="15">The sequence shown here is derived from an EMBL/GenBank/DDBJ whole genome shotgun (WGS) entry which is preliminary data.</text>
</comment>
<dbReference type="PANTHER" id="PTHR32361:SF9">
    <property type="entry name" value="FERRIC REDUCTASE TRANSMEMBRANE COMPONENT 3-RELATED"/>
    <property type="match status" value="1"/>
</dbReference>
<evidence type="ECO:0000256" key="8">
    <source>
        <dbReference type="ARBA" id="ARBA00023065"/>
    </source>
</evidence>
<keyword evidence="6 12" id="KW-1133">Transmembrane helix</keyword>
<dbReference type="SUPFAM" id="SSF52343">
    <property type="entry name" value="Ferredoxin reductase-like, C-terminal NADP-linked domain"/>
    <property type="match status" value="1"/>
</dbReference>
<feature type="chain" id="PRO_5034106452" description="FAD-binding FR-type domain-containing protein" evidence="13">
    <location>
        <begin position="19"/>
        <end position="773"/>
    </location>
</feature>
<dbReference type="GO" id="GO:0000293">
    <property type="term" value="F:ferric-chelate reductase activity"/>
    <property type="evidence" value="ECO:0007669"/>
    <property type="project" value="TreeGrafter"/>
</dbReference>
<dbReference type="Pfam" id="PF08022">
    <property type="entry name" value="FAD_binding_8"/>
    <property type="match status" value="1"/>
</dbReference>
<dbReference type="Pfam" id="PF01794">
    <property type="entry name" value="Ferric_reduct"/>
    <property type="match status" value="1"/>
</dbReference>
<keyword evidence="10" id="KW-0325">Glycoprotein</keyword>
<feature type="region of interest" description="Disordered" evidence="11">
    <location>
        <begin position="672"/>
        <end position="691"/>
    </location>
</feature>
<proteinExistence type="inferred from homology"/>
<dbReference type="CDD" id="cd06186">
    <property type="entry name" value="NOX_Duox_like_FAD_NADP"/>
    <property type="match status" value="1"/>
</dbReference>
<accession>A0A8H4R6S9</accession>
<keyword evidence="7" id="KW-0560">Oxidoreductase</keyword>
<dbReference type="InterPro" id="IPR013121">
    <property type="entry name" value="Fe_red_NAD-bd_6"/>
</dbReference>
<protein>
    <recommendedName>
        <fullName evidence="14">FAD-binding FR-type domain-containing protein</fullName>
    </recommendedName>
</protein>
<evidence type="ECO:0000313" key="15">
    <source>
        <dbReference type="EMBL" id="KAF4623418.1"/>
    </source>
</evidence>
<dbReference type="PANTHER" id="PTHR32361">
    <property type="entry name" value="FERRIC/CUPRIC REDUCTASE TRANSMEMBRANE COMPONENT"/>
    <property type="match status" value="1"/>
</dbReference>
<dbReference type="GO" id="GO:0015677">
    <property type="term" value="P:copper ion import"/>
    <property type="evidence" value="ECO:0007669"/>
    <property type="project" value="TreeGrafter"/>
</dbReference>
<evidence type="ECO:0000256" key="4">
    <source>
        <dbReference type="ARBA" id="ARBA00022692"/>
    </source>
</evidence>
<feature type="transmembrane region" description="Helical" evidence="12">
    <location>
        <begin position="340"/>
        <end position="357"/>
    </location>
</feature>
<feature type="domain" description="FAD-binding FR-type" evidence="14">
    <location>
        <begin position="404"/>
        <end position="549"/>
    </location>
</feature>
<dbReference type="InterPro" id="IPR013112">
    <property type="entry name" value="FAD-bd_8"/>
</dbReference>
<evidence type="ECO:0000256" key="9">
    <source>
        <dbReference type="ARBA" id="ARBA00023136"/>
    </source>
</evidence>
<feature type="transmembrane region" description="Helical" evidence="12">
    <location>
        <begin position="144"/>
        <end position="162"/>
    </location>
</feature>
<keyword evidence="5" id="KW-0249">Electron transport</keyword>
<dbReference type="Pfam" id="PF08030">
    <property type="entry name" value="NAD_binding_6"/>
    <property type="match status" value="1"/>
</dbReference>
<dbReference type="GO" id="GO:0005375">
    <property type="term" value="F:copper ion transmembrane transporter activity"/>
    <property type="evidence" value="ECO:0007669"/>
    <property type="project" value="InterPro"/>
</dbReference>
<evidence type="ECO:0000256" key="7">
    <source>
        <dbReference type="ARBA" id="ARBA00023002"/>
    </source>
</evidence>
<evidence type="ECO:0000256" key="2">
    <source>
        <dbReference type="ARBA" id="ARBA00006278"/>
    </source>
</evidence>
<name>A0A8H4R6S9_9AGAR</name>
<dbReference type="GO" id="GO:0005886">
    <property type="term" value="C:plasma membrane"/>
    <property type="evidence" value="ECO:0007669"/>
    <property type="project" value="TreeGrafter"/>
</dbReference>
<dbReference type="GO" id="GO:0006826">
    <property type="term" value="P:iron ion transport"/>
    <property type="evidence" value="ECO:0007669"/>
    <property type="project" value="TreeGrafter"/>
</dbReference>
<dbReference type="GO" id="GO:0006879">
    <property type="term" value="P:intracellular iron ion homeostasis"/>
    <property type="evidence" value="ECO:0007669"/>
    <property type="project" value="TreeGrafter"/>
</dbReference>
<feature type="transmembrane region" description="Helical" evidence="12">
    <location>
        <begin position="236"/>
        <end position="257"/>
    </location>
</feature>
<evidence type="ECO:0000256" key="3">
    <source>
        <dbReference type="ARBA" id="ARBA00022448"/>
    </source>
</evidence>
<dbReference type="Proteomes" id="UP000521872">
    <property type="component" value="Unassembled WGS sequence"/>
</dbReference>
<evidence type="ECO:0000256" key="12">
    <source>
        <dbReference type="SAM" id="Phobius"/>
    </source>
</evidence>
<dbReference type="AlphaFoldDB" id="A0A8H4R6S9"/>
<feature type="transmembrane region" description="Helical" evidence="12">
    <location>
        <begin position="300"/>
        <end position="320"/>
    </location>
</feature>
<dbReference type="SFLD" id="SFLDG01168">
    <property type="entry name" value="Ferric_reductase_subgroup_(FRE"/>
    <property type="match status" value="1"/>
</dbReference>
<dbReference type="InterPro" id="IPR051410">
    <property type="entry name" value="Ferric/Cupric_Reductase"/>
</dbReference>
<feature type="transmembrane region" description="Helical" evidence="12">
    <location>
        <begin position="263"/>
        <end position="288"/>
    </location>
</feature>
<evidence type="ECO:0000256" key="11">
    <source>
        <dbReference type="SAM" id="MobiDB-lite"/>
    </source>
</evidence>
<keyword evidence="16" id="KW-1185">Reference proteome</keyword>
<dbReference type="Gene3D" id="3.40.50.80">
    <property type="entry name" value="Nucleotide-binding domain of ferredoxin-NADP reductase (FNR) module"/>
    <property type="match status" value="1"/>
</dbReference>
<evidence type="ECO:0000256" key="13">
    <source>
        <dbReference type="SAM" id="SignalP"/>
    </source>
</evidence>
<comment type="similarity">
    <text evidence="2">Belongs to the ferric reductase (FRE) family.</text>
</comment>
<dbReference type="InterPro" id="IPR013130">
    <property type="entry name" value="Fe3_Rdtase_TM_dom"/>
</dbReference>
<dbReference type="SFLD" id="SFLDS00052">
    <property type="entry name" value="Ferric_Reductase_Domain"/>
    <property type="match status" value="1"/>
</dbReference>
<gene>
    <name evidence="15" type="ORF">D9613_002419</name>
</gene>
<evidence type="ECO:0000256" key="1">
    <source>
        <dbReference type="ARBA" id="ARBA00004141"/>
    </source>
</evidence>
<dbReference type="EMBL" id="JAACJL010000001">
    <property type="protein sequence ID" value="KAF4623418.1"/>
    <property type="molecule type" value="Genomic_DNA"/>
</dbReference>
<feature type="signal peptide" evidence="13">
    <location>
        <begin position="1"/>
        <end position="18"/>
    </location>
</feature>
<dbReference type="InterPro" id="IPR039261">
    <property type="entry name" value="FNR_nucleotide-bd"/>
</dbReference>
<evidence type="ECO:0000256" key="6">
    <source>
        <dbReference type="ARBA" id="ARBA00022989"/>
    </source>
</evidence>
<keyword evidence="3" id="KW-0813">Transport</keyword>
<sequence length="773" mass="84806">MLHPIFSFLCLFSSVVLADNGMDMSMDGPMALTGATMTPYLHFSAGDTLWFLGWVPQSKGAIGGACVGLFLLGLVDRWLAAIRSTANTYWRTRSVGTRYIPPFILSHDLSRGILHAAQMALNFAFMLVVISYVEDPKWQRKFSIIWPSVLAFFILLSLPNLLRSLRNGRAYSTLLGISEDIGGREYDAVLLLDRSETKRPLDKRSFSLRLLENFVGRLGSIFYWTLPGIGLNAGQILVLAGYIVTVVLCIVLDAPLISNSNRAGFIAIAQFPVVFLFATKNSIVSLLLGPGNGYEKLNFIHRWSGRIMFLGAVLHGSLWIRNHLQYNLEILGQQKETSGVAALGVLGIIVLTSLRPVRRFCYEVFYIIHIFAFIAFFITICYHTIYASPWIFPPLAFYGLDILMRMFRHRIKDAVLVPVGKQMTLVHVPYSTSGWIAGQHVRLRIFFLGRIFESHPLTICSAPPDVSCITSMPQGISFGVRACGDWSRALNQYALQTLAEINAAESCEKSLPGSTEKAHAASATPSASAVTEVPIQVMLDGPYGGCSVDLGNYETVLLFAGGSGITFTLGLLDDIVGRCVRKGRANGEVTRRIEFAWCVRSFGSIDWFAPALMDIANAATLSSVSSTPIEVHISIYVTCLCNPEAIPQIPNCDVTMIRPSIYRVLLDLTAPPEQPSPSAPSPARSSKLEATKSAEKVTELDDQYEVEEVSAFQGVNSVSAKLPRISDGGGVAVCVSGPEGLVREASNAVARVKMSRRRQRLGKIDLHTEVFTL</sequence>
<evidence type="ECO:0000259" key="14">
    <source>
        <dbReference type="PROSITE" id="PS51384"/>
    </source>
</evidence>
<keyword evidence="8" id="KW-0406">Ion transport</keyword>
<feature type="transmembrane region" description="Helical" evidence="12">
    <location>
        <begin position="364"/>
        <end position="385"/>
    </location>
</feature>
<comment type="subcellular location">
    <subcellularLocation>
        <location evidence="1">Membrane</location>
        <topology evidence="1">Multi-pass membrane protein</topology>
    </subcellularLocation>
</comment>
<evidence type="ECO:0000256" key="10">
    <source>
        <dbReference type="ARBA" id="ARBA00023180"/>
    </source>
</evidence>
<feature type="transmembrane region" description="Helical" evidence="12">
    <location>
        <begin position="113"/>
        <end position="132"/>
    </location>
</feature>
<reference evidence="15 16" key="1">
    <citation type="submission" date="2019-12" db="EMBL/GenBank/DDBJ databases">
        <authorList>
            <person name="Floudas D."/>
            <person name="Bentzer J."/>
            <person name="Ahren D."/>
            <person name="Johansson T."/>
            <person name="Persson P."/>
            <person name="Tunlid A."/>
        </authorList>
    </citation>
    <scope>NUCLEOTIDE SEQUENCE [LARGE SCALE GENOMIC DNA]</scope>
    <source>
        <strain evidence="15 16">CBS 102.39</strain>
    </source>
</reference>
<dbReference type="PROSITE" id="PS51384">
    <property type="entry name" value="FAD_FR"/>
    <property type="match status" value="1"/>
</dbReference>
<keyword evidence="4 12" id="KW-0812">Transmembrane</keyword>
<keyword evidence="9 12" id="KW-0472">Membrane</keyword>
<evidence type="ECO:0000256" key="5">
    <source>
        <dbReference type="ARBA" id="ARBA00022982"/>
    </source>
</evidence>
<feature type="transmembrane region" description="Helical" evidence="12">
    <location>
        <begin position="60"/>
        <end position="79"/>
    </location>
</feature>
<dbReference type="InterPro" id="IPR007274">
    <property type="entry name" value="Cop_transporter"/>
</dbReference>
<dbReference type="Pfam" id="PF04145">
    <property type="entry name" value="Ctr"/>
    <property type="match status" value="1"/>
</dbReference>
<keyword evidence="13" id="KW-0732">Signal</keyword>